<dbReference type="AlphaFoldDB" id="A0A098PSY3"/>
<evidence type="ECO:0000256" key="1">
    <source>
        <dbReference type="SAM" id="Phobius"/>
    </source>
</evidence>
<keyword evidence="1" id="KW-0472">Membrane</keyword>
<accession>A0A098PSY3</accession>
<gene>
    <name evidence="2" type="ORF">GW15_0222545</name>
</gene>
<organism evidence="2 3">
    <name type="scientific">Xanthomonas axonopodis pv. vasculorum</name>
    <dbReference type="NCBI Taxonomy" id="325777"/>
    <lineage>
        <taxon>Bacteria</taxon>
        <taxon>Pseudomonadati</taxon>
        <taxon>Pseudomonadota</taxon>
        <taxon>Gammaproteobacteria</taxon>
        <taxon>Lysobacterales</taxon>
        <taxon>Lysobacteraceae</taxon>
        <taxon>Xanthomonas</taxon>
    </lineage>
</organism>
<protein>
    <recommendedName>
        <fullName evidence="4">Transmembrane protein</fullName>
    </recommendedName>
</protein>
<reference evidence="2 3" key="1">
    <citation type="submission" date="2014-09" db="EMBL/GenBank/DDBJ databases">
        <title>A draft genome sequence for Xanthomonas axonopodis pv. vasculorum NCPPB 900.</title>
        <authorList>
            <person name="Harrison J."/>
            <person name="Studholme D.J."/>
        </authorList>
    </citation>
    <scope>NUCLEOTIDE SEQUENCE [LARGE SCALE GENOMIC DNA]</scope>
    <source>
        <strain evidence="2 3">NCPPB 900</strain>
    </source>
</reference>
<evidence type="ECO:0000313" key="2">
    <source>
        <dbReference type="EMBL" id="KGE50229.1"/>
    </source>
</evidence>
<evidence type="ECO:0008006" key="4">
    <source>
        <dbReference type="Google" id="ProtNLM"/>
    </source>
</evidence>
<dbReference type="HOGENOM" id="CLU_2385375_0_0_6"/>
<feature type="transmembrane region" description="Helical" evidence="1">
    <location>
        <begin position="12"/>
        <end position="33"/>
    </location>
</feature>
<dbReference type="RefSeq" id="WP_042825450.1">
    <property type="nucleotide sequence ID" value="NZ_KN173676.1"/>
</dbReference>
<dbReference type="EMBL" id="JPHD02000206">
    <property type="protein sequence ID" value="KGE50229.1"/>
    <property type="molecule type" value="Genomic_DNA"/>
</dbReference>
<proteinExistence type="predicted"/>
<evidence type="ECO:0000313" key="3">
    <source>
        <dbReference type="Proteomes" id="UP000028012"/>
    </source>
</evidence>
<keyword evidence="1" id="KW-1133">Transmembrane helix</keyword>
<keyword evidence="1" id="KW-0812">Transmembrane</keyword>
<dbReference type="Proteomes" id="UP000028012">
    <property type="component" value="Unassembled WGS sequence"/>
</dbReference>
<name>A0A098PSY3_9XANT</name>
<sequence>MQIDSESPSASALLWTKRGWLFFFAACLVVAALSRPFNWIWLASAFVCLVIALITHERLSVVRGKPCRWRDVFDWEDPLTAWLNKRTSNNREDK</sequence>
<feature type="transmembrane region" description="Helical" evidence="1">
    <location>
        <begin position="39"/>
        <end position="55"/>
    </location>
</feature>
<comment type="caution">
    <text evidence="2">The sequence shown here is derived from an EMBL/GenBank/DDBJ whole genome shotgun (WGS) entry which is preliminary data.</text>
</comment>